<comment type="caution">
    <text evidence="1">The sequence shown here is derived from an EMBL/GenBank/DDBJ whole genome shotgun (WGS) entry which is preliminary data.</text>
</comment>
<gene>
    <name evidence="1" type="ORF">ACFO8L_09765</name>
</gene>
<evidence type="ECO:0000313" key="2">
    <source>
        <dbReference type="Proteomes" id="UP001595891"/>
    </source>
</evidence>
<evidence type="ECO:0000313" key="1">
    <source>
        <dbReference type="EMBL" id="MFC4586360.1"/>
    </source>
</evidence>
<keyword evidence="2" id="KW-1185">Reference proteome</keyword>
<organism evidence="1 2">
    <name type="scientific">Sphaerisporangium corydalis</name>
    <dbReference type="NCBI Taxonomy" id="1441875"/>
    <lineage>
        <taxon>Bacteria</taxon>
        <taxon>Bacillati</taxon>
        <taxon>Actinomycetota</taxon>
        <taxon>Actinomycetes</taxon>
        <taxon>Streptosporangiales</taxon>
        <taxon>Streptosporangiaceae</taxon>
        <taxon>Sphaerisporangium</taxon>
    </lineage>
</organism>
<sequence length="130" mass="13879">MRIDDTRDDAPEVVNCMRLVYEVAALQRANAETGMGIISVGLRPHVATLTVMQSDDVVDIEVGYDEFQREALRGALVAKGLPARSAPPDDETFGIPDPTGSRLTKHAWITKMVAFGADPGPSMGGLGQAI</sequence>
<dbReference type="EMBL" id="JBHSFN010000004">
    <property type="protein sequence ID" value="MFC4586360.1"/>
    <property type="molecule type" value="Genomic_DNA"/>
</dbReference>
<protein>
    <submittedName>
        <fullName evidence="1">Uncharacterized protein</fullName>
    </submittedName>
</protein>
<accession>A0ABV9EBT4</accession>
<name>A0ABV9EBT4_9ACTN</name>
<dbReference type="RefSeq" id="WP_262843697.1">
    <property type="nucleotide sequence ID" value="NZ_JANZYP010000020.1"/>
</dbReference>
<reference evidence="2" key="1">
    <citation type="journal article" date="2019" name="Int. J. Syst. Evol. Microbiol.">
        <title>The Global Catalogue of Microorganisms (GCM) 10K type strain sequencing project: providing services to taxonomists for standard genome sequencing and annotation.</title>
        <authorList>
            <consortium name="The Broad Institute Genomics Platform"/>
            <consortium name="The Broad Institute Genome Sequencing Center for Infectious Disease"/>
            <person name="Wu L."/>
            <person name="Ma J."/>
        </authorList>
    </citation>
    <scope>NUCLEOTIDE SEQUENCE [LARGE SCALE GENOMIC DNA]</scope>
    <source>
        <strain evidence="2">CCUG 49560</strain>
    </source>
</reference>
<proteinExistence type="predicted"/>
<dbReference type="Proteomes" id="UP001595891">
    <property type="component" value="Unassembled WGS sequence"/>
</dbReference>